<reference evidence="10" key="1">
    <citation type="submission" date="2020-09" db="EMBL/GenBank/DDBJ databases">
        <authorList>
            <person name="Kikuchi T."/>
        </authorList>
    </citation>
    <scope>NUCLEOTIDE SEQUENCE</scope>
    <source>
        <strain evidence="10">Ka4C1</strain>
    </source>
</reference>
<evidence type="ECO:0000256" key="2">
    <source>
        <dbReference type="ARBA" id="ARBA00022723"/>
    </source>
</evidence>
<sequence length="272" mass="31454">MHADSRLTRCAFPFPRKCFKSKFRRYFRDFRIILRSQLFMRMTAANNYIWEYFERNGKNATCRHCGQVYVGYNHNRLKQHLLNICKHVPPEIRDNFLRETAAAITSLIFGAKEESREPPPTLVEVPYITNQLSNHNSSHGQNQQPSTSRISNQIDVKQKADETLAKAMLSSGVPLEFVENPKFKKFLKLLNPTYHPPEAKQLLTPNVIKDLKKTAKSLIDSAHHVTITSNAPGQFSITVHSESPTKELIMKHEPKEMDILEEMESFHQNHVQ</sequence>
<dbReference type="PANTHER" id="PTHR46481:SF10">
    <property type="entry name" value="ZINC FINGER BED DOMAIN-CONTAINING PROTEIN 39"/>
    <property type="match status" value="1"/>
</dbReference>
<evidence type="ECO:0000256" key="1">
    <source>
        <dbReference type="ARBA" id="ARBA00004123"/>
    </source>
</evidence>
<feature type="domain" description="BED-type" evidence="9">
    <location>
        <begin position="49"/>
        <end position="87"/>
    </location>
</feature>
<dbReference type="PANTHER" id="PTHR46481">
    <property type="entry name" value="ZINC FINGER BED DOMAIN-CONTAINING PROTEIN 4"/>
    <property type="match status" value="1"/>
</dbReference>
<keyword evidence="4" id="KW-0862">Zinc</keyword>
<keyword evidence="11" id="KW-1185">Reference proteome</keyword>
<dbReference type="OrthoDB" id="4951847at2759"/>
<dbReference type="InterPro" id="IPR052035">
    <property type="entry name" value="ZnF_BED_domain_contain"/>
</dbReference>
<evidence type="ECO:0000256" key="4">
    <source>
        <dbReference type="ARBA" id="ARBA00022833"/>
    </source>
</evidence>
<keyword evidence="7" id="KW-0539">Nucleus</keyword>
<evidence type="ECO:0000256" key="6">
    <source>
        <dbReference type="ARBA" id="ARBA00023163"/>
    </source>
</evidence>
<keyword evidence="3" id="KW-0863">Zinc-finger</keyword>
<name>A0A7I8WXG5_BURXY</name>
<keyword evidence="6" id="KW-0804">Transcription</keyword>
<dbReference type="InterPro" id="IPR003656">
    <property type="entry name" value="Znf_BED"/>
</dbReference>
<dbReference type="GO" id="GO:0005634">
    <property type="term" value="C:nucleus"/>
    <property type="evidence" value="ECO:0007669"/>
    <property type="project" value="UniProtKB-SubCell"/>
</dbReference>
<protein>
    <submittedName>
        <fullName evidence="10">(pine wood nematode) hypothetical protein</fullName>
    </submittedName>
</protein>
<dbReference type="GO" id="GO:0008270">
    <property type="term" value="F:zinc ion binding"/>
    <property type="evidence" value="ECO:0007669"/>
    <property type="project" value="UniProtKB-KW"/>
</dbReference>
<organism evidence="10 11">
    <name type="scientific">Bursaphelenchus xylophilus</name>
    <name type="common">Pinewood nematode worm</name>
    <name type="synonym">Aphelenchoides xylophilus</name>
    <dbReference type="NCBI Taxonomy" id="6326"/>
    <lineage>
        <taxon>Eukaryota</taxon>
        <taxon>Metazoa</taxon>
        <taxon>Ecdysozoa</taxon>
        <taxon>Nematoda</taxon>
        <taxon>Chromadorea</taxon>
        <taxon>Rhabditida</taxon>
        <taxon>Tylenchina</taxon>
        <taxon>Tylenchomorpha</taxon>
        <taxon>Aphelenchoidea</taxon>
        <taxon>Aphelenchoididae</taxon>
        <taxon>Bursaphelenchus</taxon>
    </lineage>
</organism>
<evidence type="ECO:0000259" key="9">
    <source>
        <dbReference type="Pfam" id="PF02892"/>
    </source>
</evidence>
<keyword evidence="5" id="KW-0805">Transcription regulation</keyword>
<evidence type="ECO:0000313" key="11">
    <source>
        <dbReference type="Proteomes" id="UP000659654"/>
    </source>
</evidence>
<accession>A0A7I8WXG5</accession>
<dbReference type="Pfam" id="PF02892">
    <property type="entry name" value="zf-BED"/>
    <property type="match status" value="1"/>
</dbReference>
<proteinExistence type="predicted"/>
<evidence type="ECO:0000256" key="7">
    <source>
        <dbReference type="ARBA" id="ARBA00023242"/>
    </source>
</evidence>
<comment type="subcellular location">
    <subcellularLocation>
        <location evidence="1">Nucleus</location>
    </subcellularLocation>
</comment>
<dbReference type="EMBL" id="CAJFCV020000002">
    <property type="protein sequence ID" value="CAG9100074.1"/>
    <property type="molecule type" value="Genomic_DNA"/>
</dbReference>
<gene>
    <name evidence="10" type="ORF">BXYJ_LOCUS4673</name>
</gene>
<dbReference type="EMBL" id="CAJFDI010000002">
    <property type="protein sequence ID" value="CAD5216714.1"/>
    <property type="molecule type" value="Genomic_DNA"/>
</dbReference>
<dbReference type="GO" id="GO:0003677">
    <property type="term" value="F:DNA binding"/>
    <property type="evidence" value="ECO:0007669"/>
    <property type="project" value="InterPro"/>
</dbReference>
<keyword evidence="2" id="KW-0479">Metal-binding</keyword>
<evidence type="ECO:0000256" key="8">
    <source>
        <dbReference type="SAM" id="MobiDB-lite"/>
    </source>
</evidence>
<feature type="region of interest" description="Disordered" evidence="8">
    <location>
        <begin position="132"/>
        <end position="152"/>
    </location>
</feature>
<dbReference type="Proteomes" id="UP000582659">
    <property type="component" value="Unassembled WGS sequence"/>
</dbReference>
<dbReference type="Proteomes" id="UP000659654">
    <property type="component" value="Unassembled WGS sequence"/>
</dbReference>
<dbReference type="AlphaFoldDB" id="A0A7I8WXG5"/>
<evidence type="ECO:0000256" key="3">
    <source>
        <dbReference type="ARBA" id="ARBA00022771"/>
    </source>
</evidence>
<comment type="caution">
    <text evidence="10">The sequence shown here is derived from an EMBL/GenBank/DDBJ whole genome shotgun (WGS) entry which is preliminary data.</text>
</comment>
<evidence type="ECO:0000256" key="5">
    <source>
        <dbReference type="ARBA" id="ARBA00023015"/>
    </source>
</evidence>
<evidence type="ECO:0000313" key="10">
    <source>
        <dbReference type="EMBL" id="CAD5216714.1"/>
    </source>
</evidence>